<gene>
    <name evidence="2" type="ORF">LJ207_04765</name>
</gene>
<evidence type="ECO:0000259" key="1">
    <source>
        <dbReference type="Pfam" id="PF21135"/>
    </source>
</evidence>
<proteinExistence type="predicted"/>
<dbReference type="AlphaFoldDB" id="A0AAW4WZD4"/>
<comment type="caution">
    <text evidence="2">The sequence shown here is derived from an EMBL/GenBank/DDBJ whole genome shotgun (WGS) entry which is preliminary data.</text>
</comment>
<dbReference type="Proteomes" id="UP001199296">
    <property type="component" value="Unassembled WGS sequence"/>
</dbReference>
<dbReference type="EMBL" id="JAJFAT010000005">
    <property type="protein sequence ID" value="MCC3144637.1"/>
    <property type="molecule type" value="Genomic_DNA"/>
</dbReference>
<accession>A0AAW4WZD4</accession>
<reference evidence="2 3" key="1">
    <citation type="submission" date="2021-10" db="EMBL/GenBank/DDBJ databases">
        <authorList>
            <person name="Grouzdev D.S."/>
            <person name="Pantiukh K.S."/>
            <person name="Krutkina M.S."/>
        </authorList>
    </citation>
    <scope>NUCLEOTIDE SEQUENCE [LARGE SCALE GENOMIC DNA]</scope>
    <source>
        <strain evidence="2 3">Z-7514</strain>
    </source>
</reference>
<dbReference type="CDD" id="cd11616">
    <property type="entry name" value="SAF_DH_OX_like"/>
    <property type="match status" value="1"/>
</dbReference>
<dbReference type="PANTHER" id="PTHR37850">
    <property type="entry name" value="STRU PROTEIN"/>
    <property type="match status" value="1"/>
</dbReference>
<keyword evidence="3" id="KW-1185">Reference proteome</keyword>
<organism evidence="2 3">
    <name type="scientific">Halanaerobium polyolivorans</name>
    <dbReference type="NCBI Taxonomy" id="2886943"/>
    <lineage>
        <taxon>Bacteria</taxon>
        <taxon>Bacillati</taxon>
        <taxon>Bacillota</taxon>
        <taxon>Clostridia</taxon>
        <taxon>Halanaerobiales</taxon>
        <taxon>Halanaerobiaceae</taxon>
        <taxon>Halanaerobium</taxon>
    </lineage>
</organism>
<evidence type="ECO:0000313" key="2">
    <source>
        <dbReference type="EMBL" id="MCC3144637.1"/>
    </source>
</evidence>
<dbReference type="InterPro" id="IPR048423">
    <property type="entry name" value="DRL_cat"/>
</dbReference>
<dbReference type="RefSeq" id="WP_229344561.1">
    <property type="nucleotide sequence ID" value="NZ_JAJFAT010000005.1"/>
</dbReference>
<feature type="domain" description="Oxidoreductase DRL-like catalytic" evidence="1">
    <location>
        <begin position="160"/>
        <end position="322"/>
    </location>
</feature>
<dbReference type="Gene3D" id="3.40.50.720">
    <property type="entry name" value="NAD(P)-binding Rossmann-like Domain"/>
    <property type="match status" value="1"/>
</dbReference>
<name>A0AAW4WZD4_9FIRM</name>
<dbReference type="SUPFAM" id="SSF51735">
    <property type="entry name" value="NAD(P)-binding Rossmann-fold domains"/>
    <property type="match status" value="1"/>
</dbReference>
<dbReference type="Pfam" id="PF21135">
    <property type="entry name" value="DRL_cat"/>
    <property type="match status" value="1"/>
</dbReference>
<sequence length="430" mass="46329">MSNVYQDLKELEAKGEYIKIGLIGAGQMGTDIVSQVAQMDGVKVPVVADIDIERAKKAYQSAGISTEDIIMSDDAEEMNNYIKEDKSVVTSDGFAVPEVESIDVIIDATGIPGVGARIGLETINNKKHIVMMNVEADVVVGPILKKMADNAGVVYTGAAGDEPGAIMEIYNFAKSLGYKVVAAGKGKNNPLDRKANPERVAERAKKKGTAPHMMACFMDGTKSMLEMAAVSNATGLVPDVPGMHGPKTTIEDLPKVYSLEKDGGILQNEGVVDFALGNIAPGVFVIVTTDNERIKFSMNYSKMGEGPNYLLYRPYHLASLETPLSAVRAVLYNEATIAPIGDIVTEVTTIAKKDLKTGEEIDGIGGFAVYGSVDKAEVAREKNLLPLGLSEGAILKEDVKEGEKLSLDMVELNKDSVIYELWKLQKRFFN</sequence>
<dbReference type="InterPro" id="IPR036291">
    <property type="entry name" value="NAD(P)-bd_dom_sf"/>
</dbReference>
<evidence type="ECO:0000313" key="3">
    <source>
        <dbReference type="Proteomes" id="UP001199296"/>
    </source>
</evidence>
<dbReference type="PANTHER" id="PTHR37850:SF2">
    <property type="entry name" value="SAF DOMAIN PROTEIN"/>
    <property type="match status" value="1"/>
</dbReference>
<protein>
    <submittedName>
        <fullName evidence="2">NAD(P)-dependent oxidoreductase</fullName>
    </submittedName>
</protein>